<keyword evidence="1" id="KW-1133">Transmembrane helix</keyword>
<accession>D0SIQ7</accession>
<feature type="transmembrane region" description="Helical" evidence="1">
    <location>
        <begin position="55"/>
        <end position="76"/>
    </location>
</feature>
<dbReference type="AlphaFoldDB" id="D0SIQ7"/>
<feature type="transmembrane region" description="Helical" evidence="1">
    <location>
        <begin position="22"/>
        <end position="43"/>
    </location>
</feature>
<dbReference type="EMBL" id="GG705011">
    <property type="protein sequence ID" value="EEY93729.1"/>
    <property type="molecule type" value="Genomic_DNA"/>
</dbReference>
<gene>
    <name evidence="2" type="ORF">HMPREF0026_01005</name>
</gene>
<evidence type="ECO:0000313" key="3">
    <source>
        <dbReference type="Proteomes" id="UP000018442"/>
    </source>
</evidence>
<dbReference type="Pfam" id="PF05356">
    <property type="entry name" value="Phage_Coat_B"/>
    <property type="match status" value="1"/>
</dbReference>
<sequence length="84" mass="8861">MTEQQKMGLVLVQKKPNRLQKYVNRGAVALTAATTGSLTMAAYDVTDILTNLGLAVTAAATIGVAWLGFTAGIAIWRNLRAAAK</sequence>
<dbReference type="RefSeq" id="WP_005402640.1">
    <property type="nucleotide sequence ID" value="NZ_GG705011.1"/>
</dbReference>
<name>D0SIQ7_ACIJU</name>
<evidence type="ECO:0000313" key="2">
    <source>
        <dbReference type="EMBL" id="EEY93729.1"/>
    </source>
</evidence>
<keyword evidence="1" id="KW-0812">Transmembrane</keyword>
<proteinExistence type="predicted"/>
<dbReference type="InterPro" id="IPR008020">
    <property type="entry name" value="G8P"/>
</dbReference>
<keyword evidence="1" id="KW-0472">Membrane</keyword>
<protein>
    <submittedName>
        <fullName evidence="2">Uncharacterized protein</fullName>
    </submittedName>
</protein>
<organism evidence="2 3">
    <name type="scientific">Acinetobacter junii SH205</name>
    <dbReference type="NCBI Taxonomy" id="575587"/>
    <lineage>
        <taxon>Bacteria</taxon>
        <taxon>Pseudomonadati</taxon>
        <taxon>Pseudomonadota</taxon>
        <taxon>Gammaproteobacteria</taxon>
        <taxon>Moraxellales</taxon>
        <taxon>Moraxellaceae</taxon>
        <taxon>Acinetobacter</taxon>
    </lineage>
</organism>
<dbReference type="Proteomes" id="UP000018442">
    <property type="component" value="Unassembled WGS sequence"/>
</dbReference>
<dbReference type="HOGENOM" id="CLU_2534985_0_0_6"/>
<reference evidence="3" key="1">
    <citation type="journal article" date="2012" name="PLoS ONE">
        <title>The success of Acinetobacter species; genetic, metabolic and virulence attributes.</title>
        <authorList>
            <person name="Peleg A.Y."/>
            <person name="de Breij A."/>
            <person name="Adams M.D."/>
            <person name="Cerqueira G.M."/>
            <person name="Mocali S."/>
            <person name="Galardini M."/>
            <person name="Nibbering P.H."/>
            <person name="Earl A.M."/>
            <person name="Ward D.V."/>
            <person name="Paterson D.L."/>
            <person name="Seifert H."/>
            <person name="Dijkshoorn L."/>
        </authorList>
    </citation>
    <scope>NUCLEOTIDE SEQUENCE [LARGE SCALE GENOMIC DNA]</scope>
    <source>
        <strain evidence="3">SH205</strain>
    </source>
</reference>
<evidence type="ECO:0000256" key="1">
    <source>
        <dbReference type="SAM" id="Phobius"/>
    </source>
</evidence>